<keyword evidence="2" id="KW-1185">Reference proteome</keyword>
<organism evidence="1 2">
    <name type="scientific">Pedobacter albus</name>
    <dbReference type="NCBI Taxonomy" id="3113905"/>
    <lineage>
        <taxon>Bacteria</taxon>
        <taxon>Pseudomonadati</taxon>
        <taxon>Bacteroidota</taxon>
        <taxon>Sphingobacteriia</taxon>
        <taxon>Sphingobacteriales</taxon>
        <taxon>Sphingobacteriaceae</taxon>
        <taxon>Pedobacter</taxon>
    </lineage>
</organism>
<evidence type="ECO:0000313" key="2">
    <source>
        <dbReference type="Proteomes" id="UP001336835"/>
    </source>
</evidence>
<dbReference type="Gene3D" id="3.40.50.300">
    <property type="entry name" value="P-loop containing nucleotide triphosphate hydrolases"/>
    <property type="match status" value="1"/>
</dbReference>
<name>A0ABU7ICN6_9SPHI</name>
<gene>
    <name evidence="1" type="ORF">VRU48_19180</name>
</gene>
<dbReference type="EMBL" id="JAZDQT010000004">
    <property type="protein sequence ID" value="MEE1947258.1"/>
    <property type="molecule type" value="Genomic_DNA"/>
</dbReference>
<dbReference type="RefSeq" id="WP_330109546.1">
    <property type="nucleotide sequence ID" value="NZ_JAZDQT010000004.1"/>
</dbReference>
<reference evidence="1 2" key="1">
    <citation type="submission" date="2024-01" db="EMBL/GenBank/DDBJ databases">
        <title>Pedobacter sp. nov., isolated from fresh soil.</title>
        <authorList>
            <person name="Le N.T.T."/>
        </authorList>
    </citation>
    <scope>NUCLEOTIDE SEQUENCE [LARGE SCALE GENOMIC DNA]</scope>
    <source>
        <strain evidence="1 2">KR3-3</strain>
    </source>
</reference>
<evidence type="ECO:0000313" key="1">
    <source>
        <dbReference type="EMBL" id="MEE1947258.1"/>
    </source>
</evidence>
<dbReference type="InterPro" id="IPR027417">
    <property type="entry name" value="P-loop_NTPase"/>
</dbReference>
<proteinExistence type="predicted"/>
<comment type="caution">
    <text evidence="1">The sequence shown here is derived from an EMBL/GenBank/DDBJ whole genome shotgun (WGS) entry which is preliminary data.</text>
</comment>
<protein>
    <recommendedName>
        <fullName evidence="3">NACHT domain-containing protein</fullName>
    </recommendedName>
</protein>
<dbReference type="SUPFAM" id="SSF52540">
    <property type="entry name" value="P-loop containing nucleoside triphosphate hydrolases"/>
    <property type="match status" value="1"/>
</dbReference>
<accession>A0ABU7ICN6</accession>
<sequence>MKGKLLNWQILGWEQFQQLTIDFAQIKFPGLSFEEYLKKGNAQHGIDLVSTVLDKDGKNIRIQCKHEDLTPRKLELLVAAFKEGRFFKTTSRFILSTSADLQKEKKQDKLEDIKRSLKEDGIDFEYWDANFFETQLKRHYDLVSYYFSQSIARDFCLPLFKTSSEKLKSLGDDYIPQQLTKIDDQDGAGRFHHLSAETFNLTEYILREKGNKPKICVVGDPYQGKSSLLKQTAYELFRSKELLPVLLELKSYNLQTIEQLLDQETGDWLSHPLNELIIFIDGLDEVPTNQFNEAIQHIRSFINKFPVVPVVFSCRRIFFAHYDVAQKLKEFSCFELTEPRYSDIEGYLVKSLKENRHRFLAEVQQADLLSQLYEPFYLKELVLAFKTPPFKIPASKAVLIETFIRRSVEESFRRKLSNGEDLKHNISTYSRSINKLAFALQKLGLNALPFEKMQELFSEAELEVLKHGALVTITKDKWSFISAVFQEYLAATVLMGLDEHTVLQATTVGTEIVKIREKWLQTFSTLIALLPPEDRRRDKYIAVMENDNIELFFDTDRSKYSEKFRLRIIGMLIASTVKKELLPQLVHDSKIGVFIGNDEPTIDLLIKAISDPQQPDTVKRLCFRVATFTRPNEDQIKKLKNACLLTLDITDDVNLGKACVEVLDKYECYNTEIATILVGKTTLNKAHRYRKEVYRYLINAGEVDNYYQYGLSGFAVLKEYNASVMHHGSERPLLDFLLHAKKYTNIKCLLTSYTANDWDDFRESEVEGFSDSIIELCIEAYKQYPAVIFDVINYTRSIARRDYREIRKAAYFFRCTGTSRIAVESFIEEILSTKGYQFSSLIEKEQVDYVLSRFEEGNFGSGILWGCIYGLREAARNEVADLMMPTFNKYAAADESNSTVLRDWAALEARKAENDLLYISSKTAFKENLIKVFEKFGTGGANADDRFIRTAALDIKVDLASDVMLRFMIRCRKSEKTTSLLACLNAMENVVWFAHFRITEAISLYRRHKSVEYLNVIKEYYDKEITTADFTNTFFLREGKPRFKIKEVLLRDIFREFLFATPPDYLMPMIWSDQSGARVLRKQDYGQEEKSLPALIISSIGTDEIYGFSLLVLRNMRLGIENNSVFATHCALCSYFRIEEATGIIFQRIKERKIDLFSLNDLGAIYIGLGGEAEKLLPVLEEVMDHEYAFIALADVLIPHCAEEIIPMLKECLVTGKEEQKVSAAVRLSYLGDLDGFIFLIEQIKVTKTSPITIQGNFPFARLDTGNALELMRDVAHFLAEPEIGPFNESARSILVEWVNCFASKSEKDLKLVISFLEESYERYKGYKNYFNLLWYRDRCIENFRSYSAISDDIDEVNRIFSLVEK</sequence>
<evidence type="ECO:0008006" key="3">
    <source>
        <dbReference type="Google" id="ProtNLM"/>
    </source>
</evidence>
<dbReference type="Proteomes" id="UP001336835">
    <property type="component" value="Unassembled WGS sequence"/>
</dbReference>